<feature type="compositionally biased region" description="Low complexity" evidence="1">
    <location>
        <begin position="124"/>
        <end position="135"/>
    </location>
</feature>
<feature type="compositionally biased region" description="Pro residues" evidence="1">
    <location>
        <begin position="225"/>
        <end position="235"/>
    </location>
</feature>
<reference evidence="2 3" key="1">
    <citation type="submission" date="2020-04" db="EMBL/GenBank/DDBJ databases">
        <authorList>
            <consortium name="Desulfovibrio sp. FSS-1 genome sequencing consortium"/>
            <person name="Shimoshige H."/>
            <person name="Kobayashi H."/>
            <person name="Maekawa T."/>
        </authorList>
    </citation>
    <scope>NUCLEOTIDE SEQUENCE [LARGE SCALE GENOMIC DNA]</scope>
    <source>
        <strain evidence="2 3">SIID29052-01</strain>
    </source>
</reference>
<proteinExistence type="predicted"/>
<feature type="compositionally biased region" description="Low complexity" evidence="1">
    <location>
        <begin position="240"/>
        <end position="250"/>
    </location>
</feature>
<reference evidence="2 3" key="2">
    <citation type="submission" date="2020-05" db="EMBL/GenBank/DDBJ databases">
        <title>Draft genome sequence of Desulfovibrio sp. strainFSS-1.</title>
        <authorList>
            <person name="Shimoshige H."/>
            <person name="Kobayashi H."/>
            <person name="Maekawa T."/>
        </authorList>
    </citation>
    <scope>NUCLEOTIDE SEQUENCE [LARGE SCALE GENOMIC DNA]</scope>
    <source>
        <strain evidence="2 3">SIID29052-01</strain>
    </source>
</reference>
<evidence type="ECO:0000313" key="2">
    <source>
        <dbReference type="EMBL" id="GFK93067.1"/>
    </source>
</evidence>
<keyword evidence="3" id="KW-1185">Reference proteome</keyword>
<evidence type="ECO:0000313" key="3">
    <source>
        <dbReference type="Proteomes" id="UP000494245"/>
    </source>
</evidence>
<dbReference type="RefSeq" id="WP_173081742.1">
    <property type="nucleotide sequence ID" value="NZ_BLTE01000003.1"/>
</dbReference>
<accession>A0A6V8LTU9</accession>
<comment type="caution">
    <text evidence="2">The sequence shown here is derived from an EMBL/GenBank/DDBJ whole genome shotgun (WGS) entry which is preliminary data.</text>
</comment>
<dbReference type="EMBL" id="BLTE01000003">
    <property type="protein sequence ID" value="GFK93067.1"/>
    <property type="molecule type" value="Genomic_DNA"/>
</dbReference>
<feature type="region of interest" description="Disordered" evidence="1">
    <location>
        <begin position="98"/>
        <end position="135"/>
    </location>
</feature>
<evidence type="ECO:0000256" key="1">
    <source>
        <dbReference type="SAM" id="MobiDB-lite"/>
    </source>
</evidence>
<protein>
    <submittedName>
        <fullName evidence="2">Uncharacterized protein</fullName>
    </submittedName>
</protein>
<feature type="region of interest" description="Disordered" evidence="1">
    <location>
        <begin position="204"/>
        <end position="254"/>
    </location>
</feature>
<sequence>MSIAGINSSSSSYQVYGVQDIYDTLTADLAQDGSSTKSSKDSSSLSQMGQMMNQLFKLSTTDQDAFKELAQQISEEYSAKAESASTIEQSRMYSSMSAQFAEAASTGSMESLKPQGPPPPPPQSDDSSMSAISSAISSALSNAGISTESTASSGQDTFAMLMEQLESLQESDPDTFKEVTAQIASSLTEQAESATNPGAAHMLSGMAANFETAASTGDTDSLAPQGPPPPPPPPAQDMASSQSGSLSSDSTRQNEQLYSLLQSILAGSYSTSTSNDSLFSYLTSTTGYSSSTA</sequence>
<gene>
    <name evidence="2" type="ORF">NNJEOMEG_00896</name>
</gene>
<dbReference type="AlphaFoldDB" id="A0A6V8LTU9"/>
<organism evidence="2 3">
    <name type="scientific">Fundidesulfovibrio magnetotacticus</name>
    <dbReference type="NCBI Taxonomy" id="2730080"/>
    <lineage>
        <taxon>Bacteria</taxon>
        <taxon>Pseudomonadati</taxon>
        <taxon>Thermodesulfobacteriota</taxon>
        <taxon>Desulfovibrionia</taxon>
        <taxon>Desulfovibrionales</taxon>
        <taxon>Desulfovibrionaceae</taxon>
        <taxon>Fundidesulfovibrio</taxon>
    </lineage>
</organism>
<name>A0A6V8LTU9_9BACT</name>
<dbReference type="Proteomes" id="UP000494245">
    <property type="component" value="Unassembled WGS sequence"/>
</dbReference>